<name>A0A2K8QR43_9GAMM</name>
<proteinExistence type="inferred from homology"/>
<dbReference type="InterPro" id="IPR001509">
    <property type="entry name" value="Epimerase_deHydtase"/>
</dbReference>
<organism evidence="6 7">
    <name type="scientific">Dickeya fangzhongdai</name>
    <dbReference type="NCBI Taxonomy" id="1778540"/>
    <lineage>
        <taxon>Bacteria</taxon>
        <taxon>Pseudomonadati</taxon>
        <taxon>Pseudomonadota</taxon>
        <taxon>Gammaproteobacteria</taxon>
        <taxon>Enterobacterales</taxon>
        <taxon>Pectobacteriaceae</taxon>
        <taxon>Dickeya</taxon>
    </lineage>
</organism>
<dbReference type="InterPro" id="IPR036291">
    <property type="entry name" value="NAD(P)-bd_dom_sf"/>
</dbReference>
<dbReference type="SUPFAM" id="SSF51735">
    <property type="entry name" value="NAD(P)-binding Rossmann-fold domains"/>
    <property type="match status" value="1"/>
</dbReference>
<gene>
    <name evidence="6" type="ORF">CVE23_19535</name>
</gene>
<accession>A0A2K8QR43</accession>
<dbReference type="RefSeq" id="WP_038665376.1">
    <property type="nucleotide sequence ID" value="NZ_BMJF01000005.1"/>
</dbReference>
<evidence type="ECO:0000313" key="6">
    <source>
        <dbReference type="EMBL" id="ATZ95971.1"/>
    </source>
</evidence>
<dbReference type="GO" id="GO:0050577">
    <property type="term" value="F:GDP-L-fucose synthase activity"/>
    <property type="evidence" value="ECO:0007669"/>
    <property type="project" value="TreeGrafter"/>
</dbReference>
<evidence type="ECO:0000313" key="7">
    <source>
        <dbReference type="Proteomes" id="UP000231901"/>
    </source>
</evidence>
<dbReference type="CDD" id="cd05239">
    <property type="entry name" value="GDP_FS_SDR_e"/>
    <property type="match status" value="1"/>
</dbReference>
<sequence>MERKSKILITGAGGVLGYGLIDALAKNGYDNVLTPNRNEMNCLSQESVDDYFNQHQPDYVFHLASLVFGLKGNLDNQLKSISNNTIINQNVILACHKFNVKKIFFAGTVASYPFPYVQLPLDEDDLMLGEPHGGEYGYAMSKRHALAYLKILNQYHNVDYCYALFTNLFGANDKFDPINGHVIPSLIDKTYNSLQRGDNQLTVWGRPETTRDFLYNKQAGLAALHVMNNLSGVVNIASGVETSMGDIVNAIARYYDNKITAVWDANAPIGIPKRSVSIKRLNDSGFQPEFDLNLQISDTISWYENNVSRIRK</sequence>
<dbReference type="InterPro" id="IPR028614">
    <property type="entry name" value="GDP_fucose/colitose_synth"/>
</dbReference>
<dbReference type="EMBL" id="CP025003">
    <property type="protein sequence ID" value="ATZ95971.1"/>
    <property type="molecule type" value="Genomic_DNA"/>
</dbReference>
<dbReference type="Gene3D" id="3.90.25.10">
    <property type="entry name" value="UDP-galactose 4-epimerase, domain 1"/>
    <property type="match status" value="1"/>
</dbReference>
<feature type="domain" description="NAD-dependent epimerase/dehydratase" evidence="5">
    <location>
        <begin position="7"/>
        <end position="236"/>
    </location>
</feature>
<dbReference type="Proteomes" id="UP000231901">
    <property type="component" value="Chromosome"/>
</dbReference>
<dbReference type="PANTHER" id="PTHR43238">
    <property type="entry name" value="GDP-L-FUCOSE SYNTHASE"/>
    <property type="match status" value="1"/>
</dbReference>
<dbReference type="GeneID" id="66566510"/>
<dbReference type="Pfam" id="PF01370">
    <property type="entry name" value="Epimerase"/>
    <property type="match status" value="1"/>
</dbReference>
<keyword evidence="2" id="KW-0521">NADP</keyword>
<comment type="similarity">
    <text evidence="1">Belongs to the NAD(P)-dependent epimerase/dehydratase family. Fucose synthase subfamily.</text>
</comment>
<protein>
    <submittedName>
        <fullName evidence="6">GDP-L-fucose synthase</fullName>
    </submittedName>
</protein>
<evidence type="ECO:0000256" key="3">
    <source>
        <dbReference type="ARBA" id="ARBA00023002"/>
    </source>
</evidence>
<evidence type="ECO:0000256" key="2">
    <source>
        <dbReference type="ARBA" id="ARBA00022857"/>
    </source>
</evidence>
<keyword evidence="3" id="KW-0560">Oxidoreductase</keyword>
<dbReference type="KEGG" id="ced:LH89_15405"/>
<dbReference type="OrthoDB" id="9811425at2"/>
<keyword evidence="7" id="KW-1185">Reference proteome</keyword>
<dbReference type="GO" id="GO:0016853">
    <property type="term" value="F:isomerase activity"/>
    <property type="evidence" value="ECO:0007669"/>
    <property type="project" value="UniProtKB-KW"/>
</dbReference>
<evidence type="ECO:0000259" key="5">
    <source>
        <dbReference type="Pfam" id="PF01370"/>
    </source>
</evidence>
<evidence type="ECO:0000256" key="4">
    <source>
        <dbReference type="ARBA" id="ARBA00023235"/>
    </source>
</evidence>
<reference evidence="7" key="1">
    <citation type="journal article" date="2018" name="Genome Announc.">
        <title>Complete genome sequence of a Dickeya fangzhongdai type strain causing bleeding canker of pear tree trunks.</title>
        <authorList>
            <person name="Zhao Y."/>
            <person name="Tian Y."/>
            <person name="Li X."/>
            <person name="Hu B."/>
        </authorList>
    </citation>
    <scope>NUCLEOTIDE SEQUENCE [LARGE SCALE GENOMIC DNA]</scope>
    <source>
        <strain evidence="7">DSM 101947</strain>
    </source>
</reference>
<dbReference type="AlphaFoldDB" id="A0A2K8QR43"/>
<dbReference type="KEGG" id="dfn:CVE23_19535"/>
<dbReference type="PANTHER" id="PTHR43238:SF1">
    <property type="entry name" value="GDP-L-FUCOSE SYNTHASE"/>
    <property type="match status" value="1"/>
</dbReference>
<dbReference type="Gene3D" id="3.40.50.720">
    <property type="entry name" value="NAD(P)-binding Rossmann-like Domain"/>
    <property type="match status" value="1"/>
</dbReference>
<keyword evidence="4" id="KW-0413">Isomerase</keyword>
<evidence type="ECO:0000256" key="1">
    <source>
        <dbReference type="ARBA" id="ARBA00005959"/>
    </source>
</evidence>